<dbReference type="Proteomes" id="UP000278962">
    <property type="component" value="Unassembled WGS sequence"/>
</dbReference>
<evidence type="ECO:0000313" key="3">
    <source>
        <dbReference type="Proteomes" id="UP000278962"/>
    </source>
</evidence>
<evidence type="ECO:0000256" key="1">
    <source>
        <dbReference type="SAM" id="Phobius"/>
    </source>
</evidence>
<dbReference type="AlphaFoldDB" id="A0A660LGF4"/>
<keyword evidence="3" id="KW-1185">Reference proteome</keyword>
<keyword evidence="1" id="KW-1133">Transmembrane helix</keyword>
<evidence type="ECO:0000313" key="2">
    <source>
        <dbReference type="EMBL" id="RKQ93709.1"/>
    </source>
</evidence>
<keyword evidence="1" id="KW-0472">Membrane</keyword>
<dbReference type="EMBL" id="RBIL01000001">
    <property type="protein sequence ID" value="RKQ93709.1"/>
    <property type="molecule type" value="Genomic_DNA"/>
</dbReference>
<name>A0A660LGF4_9ACTN</name>
<proteinExistence type="predicted"/>
<feature type="transmembrane region" description="Helical" evidence="1">
    <location>
        <begin position="39"/>
        <end position="60"/>
    </location>
</feature>
<accession>A0A660LGF4</accession>
<comment type="caution">
    <text evidence="2">The sequence shown here is derived from an EMBL/GenBank/DDBJ whole genome shotgun (WGS) entry which is preliminary data.</text>
</comment>
<dbReference type="RefSeq" id="WP_121252079.1">
    <property type="nucleotide sequence ID" value="NZ_RBIL01000001.1"/>
</dbReference>
<sequence length="95" mass="9671">MVEEDGELAEGEVVDGLPVVTEGGVVEEPPPAGALSVPGVQAAALAATGFVAGACTVAVVKRHRSKKAAKKRKGPLGEIVSSNSFLIDVHLLKRS</sequence>
<keyword evidence="1" id="KW-0812">Transmembrane</keyword>
<reference evidence="2 3" key="1">
    <citation type="submission" date="2018-10" db="EMBL/GenBank/DDBJ databases">
        <title>Genomic Encyclopedia of Archaeal and Bacterial Type Strains, Phase II (KMG-II): from individual species to whole genera.</title>
        <authorList>
            <person name="Goeker M."/>
        </authorList>
    </citation>
    <scope>NUCLEOTIDE SEQUENCE [LARGE SCALE GENOMIC DNA]</scope>
    <source>
        <strain evidence="2 3">DSM 14954</strain>
    </source>
</reference>
<gene>
    <name evidence="2" type="ORF">C8N24_3580</name>
</gene>
<protein>
    <submittedName>
        <fullName evidence="2">Uncharacterized protein</fullName>
    </submittedName>
</protein>
<organism evidence="2 3">
    <name type="scientific">Solirubrobacter pauli</name>
    <dbReference type="NCBI Taxonomy" id="166793"/>
    <lineage>
        <taxon>Bacteria</taxon>
        <taxon>Bacillati</taxon>
        <taxon>Actinomycetota</taxon>
        <taxon>Thermoleophilia</taxon>
        <taxon>Solirubrobacterales</taxon>
        <taxon>Solirubrobacteraceae</taxon>
        <taxon>Solirubrobacter</taxon>
    </lineage>
</organism>